<dbReference type="Pfam" id="PF00480">
    <property type="entry name" value="ROK"/>
    <property type="match status" value="1"/>
</dbReference>
<dbReference type="Gene3D" id="3.30.420.40">
    <property type="match status" value="2"/>
</dbReference>
<dbReference type="Proteomes" id="UP001596288">
    <property type="component" value="Unassembled WGS sequence"/>
</dbReference>
<accession>A0ABW1RQG4</accession>
<name>A0ABW1RQG4_9LACO</name>
<evidence type="ECO:0000313" key="3">
    <source>
        <dbReference type="Proteomes" id="UP001596288"/>
    </source>
</evidence>
<reference evidence="3" key="1">
    <citation type="journal article" date="2019" name="Int. J. Syst. Evol. Microbiol.">
        <title>The Global Catalogue of Microorganisms (GCM) 10K type strain sequencing project: providing services to taxonomists for standard genome sequencing and annotation.</title>
        <authorList>
            <consortium name="The Broad Institute Genomics Platform"/>
            <consortium name="The Broad Institute Genome Sequencing Center for Infectious Disease"/>
            <person name="Wu L."/>
            <person name="Ma J."/>
        </authorList>
    </citation>
    <scope>NUCLEOTIDE SEQUENCE [LARGE SCALE GENOMIC DNA]</scope>
    <source>
        <strain evidence="3">CCM 8927</strain>
    </source>
</reference>
<dbReference type="RefSeq" id="WP_137612063.1">
    <property type="nucleotide sequence ID" value="NZ_BJDF01000017.1"/>
</dbReference>
<dbReference type="InterPro" id="IPR049874">
    <property type="entry name" value="ROK_cs"/>
</dbReference>
<dbReference type="InterPro" id="IPR000600">
    <property type="entry name" value="ROK"/>
</dbReference>
<protein>
    <submittedName>
        <fullName evidence="2">ROK family protein</fullName>
    </submittedName>
</protein>
<organism evidence="2 3">
    <name type="scientific">Companilactobacillus huachuanensis</name>
    <dbReference type="NCBI Taxonomy" id="2559914"/>
    <lineage>
        <taxon>Bacteria</taxon>
        <taxon>Bacillati</taxon>
        <taxon>Bacillota</taxon>
        <taxon>Bacilli</taxon>
        <taxon>Lactobacillales</taxon>
        <taxon>Lactobacillaceae</taxon>
        <taxon>Companilactobacillus</taxon>
    </lineage>
</organism>
<evidence type="ECO:0000313" key="2">
    <source>
        <dbReference type="EMBL" id="MFC6177659.1"/>
    </source>
</evidence>
<dbReference type="PANTHER" id="PTHR18964">
    <property type="entry name" value="ROK (REPRESSOR, ORF, KINASE) FAMILY"/>
    <property type="match status" value="1"/>
</dbReference>
<dbReference type="SUPFAM" id="SSF53067">
    <property type="entry name" value="Actin-like ATPase domain"/>
    <property type="match status" value="1"/>
</dbReference>
<gene>
    <name evidence="2" type="ORF">ACFQAV_12650</name>
</gene>
<dbReference type="PROSITE" id="PS01125">
    <property type="entry name" value="ROK"/>
    <property type="match status" value="1"/>
</dbReference>
<dbReference type="InterPro" id="IPR043129">
    <property type="entry name" value="ATPase_NBD"/>
</dbReference>
<keyword evidence="3" id="KW-1185">Reference proteome</keyword>
<comment type="similarity">
    <text evidence="1">Belongs to the ROK (NagC/XylR) family.</text>
</comment>
<evidence type="ECO:0000256" key="1">
    <source>
        <dbReference type="ARBA" id="ARBA00006479"/>
    </source>
</evidence>
<comment type="caution">
    <text evidence="2">The sequence shown here is derived from an EMBL/GenBank/DDBJ whole genome shotgun (WGS) entry which is preliminary data.</text>
</comment>
<dbReference type="PANTHER" id="PTHR18964:SF149">
    <property type="entry name" value="BIFUNCTIONAL UDP-N-ACETYLGLUCOSAMINE 2-EPIMERASE_N-ACETYLMANNOSAMINE KINASE"/>
    <property type="match status" value="1"/>
</dbReference>
<proteinExistence type="inferred from homology"/>
<sequence>MTKVVIGIDIGGTTAKFGVVSENGQLINKWSIPTKVEDHVQDTMRKIISSIKEHIDDLDLIGIGVDVPGSVRPETKEVYDANNLGWESDVDIRPFWGEEFNVPIIVENDANAAALGEQWQGSGTKPNLLYVTLGTGVGSGLILDDKLIRGASGAIGEIGHVVVEPDGYLCTCVNYGCLETVSSATGIVHLYRDIAKDKADMSLTSEDIFNNAENDSVFELIAVEKACDYLGIAFANATNLLNLDEIIIGGGVSNAGEFLREKVEKAVSKHIFKSDVGVTKIKLASLGNDAGILGVCYLALSEIIINYSPNIARKFK</sequence>
<dbReference type="EMBL" id="JBHSSF010000041">
    <property type="protein sequence ID" value="MFC6177659.1"/>
    <property type="molecule type" value="Genomic_DNA"/>
</dbReference>